<proteinExistence type="predicted"/>
<feature type="region of interest" description="Disordered" evidence="1">
    <location>
        <begin position="42"/>
        <end position="173"/>
    </location>
</feature>
<dbReference type="AlphaFoldDB" id="A0A9P6JR72"/>
<dbReference type="EMBL" id="MU157845">
    <property type="protein sequence ID" value="KAF9529608.1"/>
    <property type="molecule type" value="Genomic_DNA"/>
</dbReference>
<feature type="compositionally biased region" description="Polar residues" evidence="1">
    <location>
        <begin position="42"/>
        <end position="53"/>
    </location>
</feature>
<gene>
    <name evidence="2" type="ORF">CPB83DRAFT_259884</name>
</gene>
<name>A0A9P6JR72_9AGAR</name>
<sequence>MILLSEIGYSAQKLYIPKPLGELITEDLEEFEKKKKEAAGIVTTTEETVNPDGTVTTTTTTTTTKVESVVVKKGAKGEVKDDKRPTHLSIPHKTGTSGSKSGSSTPADDPNQPDVHPKAQRGRGAPGPGSSRPKKQKASRTAIPRGDNYGDLPEATPAADEDKGKVAVPHESSDEVVIGLRVYTNKDVACSVEGKLRTGCKNPGCKACEPPTVVTIPAVSVQTTTTTTEVGKEEKAAPSS</sequence>
<keyword evidence="3" id="KW-1185">Reference proteome</keyword>
<reference evidence="2" key="1">
    <citation type="submission" date="2020-11" db="EMBL/GenBank/DDBJ databases">
        <authorList>
            <consortium name="DOE Joint Genome Institute"/>
            <person name="Ahrendt S."/>
            <person name="Riley R."/>
            <person name="Andreopoulos W."/>
            <person name="Labutti K."/>
            <person name="Pangilinan J."/>
            <person name="Ruiz-Duenas F.J."/>
            <person name="Barrasa J.M."/>
            <person name="Sanchez-Garcia M."/>
            <person name="Camarero S."/>
            <person name="Miyauchi S."/>
            <person name="Serrano A."/>
            <person name="Linde D."/>
            <person name="Babiker R."/>
            <person name="Drula E."/>
            <person name="Ayuso-Fernandez I."/>
            <person name="Pacheco R."/>
            <person name="Padilla G."/>
            <person name="Ferreira P."/>
            <person name="Barriuso J."/>
            <person name="Kellner H."/>
            <person name="Castanera R."/>
            <person name="Alfaro M."/>
            <person name="Ramirez L."/>
            <person name="Pisabarro A.G."/>
            <person name="Kuo A."/>
            <person name="Tritt A."/>
            <person name="Lipzen A."/>
            <person name="He G."/>
            <person name="Yan M."/>
            <person name="Ng V."/>
            <person name="Cullen D."/>
            <person name="Martin F."/>
            <person name="Rosso M.-N."/>
            <person name="Henrissat B."/>
            <person name="Hibbett D."/>
            <person name="Martinez A.T."/>
            <person name="Grigoriev I.V."/>
        </authorList>
    </citation>
    <scope>NUCLEOTIDE SEQUENCE</scope>
    <source>
        <strain evidence="2">CBS 506.95</strain>
    </source>
</reference>
<feature type="compositionally biased region" description="Low complexity" evidence="1">
    <location>
        <begin position="93"/>
        <end position="105"/>
    </location>
</feature>
<comment type="caution">
    <text evidence="2">The sequence shown here is derived from an EMBL/GenBank/DDBJ whole genome shotgun (WGS) entry which is preliminary data.</text>
</comment>
<evidence type="ECO:0000256" key="1">
    <source>
        <dbReference type="SAM" id="MobiDB-lite"/>
    </source>
</evidence>
<protein>
    <submittedName>
        <fullName evidence="2">Uncharacterized protein</fullName>
    </submittedName>
</protein>
<feature type="compositionally biased region" description="Basic and acidic residues" evidence="1">
    <location>
        <begin position="75"/>
        <end position="85"/>
    </location>
</feature>
<feature type="compositionally biased region" description="Low complexity" evidence="1">
    <location>
        <begin position="54"/>
        <end position="72"/>
    </location>
</feature>
<evidence type="ECO:0000313" key="3">
    <source>
        <dbReference type="Proteomes" id="UP000807306"/>
    </source>
</evidence>
<evidence type="ECO:0000313" key="2">
    <source>
        <dbReference type="EMBL" id="KAF9529608.1"/>
    </source>
</evidence>
<organism evidence="2 3">
    <name type="scientific">Crepidotus variabilis</name>
    <dbReference type="NCBI Taxonomy" id="179855"/>
    <lineage>
        <taxon>Eukaryota</taxon>
        <taxon>Fungi</taxon>
        <taxon>Dikarya</taxon>
        <taxon>Basidiomycota</taxon>
        <taxon>Agaricomycotina</taxon>
        <taxon>Agaricomycetes</taxon>
        <taxon>Agaricomycetidae</taxon>
        <taxon>Agaricales</taxon>
        <taxon>Agaricineae</taxon>
        <taxon>Crepidotaceae</taxon>
        <taxon>Crepidotus</taxon>
    </lineage>
</organism>
<accession>A0A9P6JR72</accession>
<dbReference type="Proteomes" id="UP000807306">
    <property type="component" value="Unassembled WGS sequence"/>
</dbReference>